<proteinExistence type="predicted"/>
<accession>A0A6S6SJ64</accession>
<dbReference type="EMBL" id="CACVAP010000039">
    <property type="protein sequence ID" value="CAA6802868.1"/>
    <property type="molecule type" value="Genomic_DNA"/>
</dbReference>
<dbReference type="Pfam" id="PF03597">
    <property type="entry name" value="FixS"/>
    <property type="match status" value="1"/>
</dbReference>
<evidence type="ECO:0000256" key="1">
    <source>
        <dbReference type="SAM" id="Phobius"/>
    </source>
</evidence>
<sequence>MNEVLQLELIVGVVVTFTLITIFVASAKKGNFDDQKKMMDGMLFDSPDDLKAAADKEAKQEEMIAKKREQKEK</sequence>
<gene>
    <name evidence="2" type="ORF">HELGO_WM3433</name>
</gene>
<keyword evidence="1" id="KW-1133">Transmembrane helix</keyword>
<dbReference type="AlphaFoldDB" id="A0A6S6SJ64"/>
<name>A0A6S6SJ64_9BACT</name>
<feature type="transmembrane region" description="Helical" evidence="1">
    <location>
        <begin position="6"/>
        <end position="27"/>
    </location>
</feature>
<evidence type="ECO:0000313" key="2">
    <source>
        <dbReference type="EMBL" id="CAA6802868.1"/>
    </source>
</evidence>
<keyword evidence="1" id="KW-0812">Transmembrane</keyword>
<reference evidence="2" key="1">
    <citation type="submission" date="2020-01" db="EMBL/GenBank/DDBJ databases">
        <authorList>
            <person name="Meier V. D."/>
            <person name="Meier V D."/>
        </authorList>
    </citation>
    <scope>NUCLEOTIDE SEQUENCE</scope>
    <source>
        <strain evidence="2">HLG_WM_MAG_06</strain>
    </source>
</reference>
<protein>
    <recommendedName>
        <fullName evidence="3">Cbb3-type cytochrome oxidase assembly protein CcoS</fullName>
    </recommendedName>
</protein>
<organism evidence="2">
    <name type="scientific">uncultured Sulfurovum sp</name>
    <dbReference type="NCBI Taxonomy" id="269237"/>
    <lineage>
        <taxon>Bacteria</taxon>
        <taxon>Pseudomonadati</taxon>
        <taxon>Campylobacterota</taxon>
        <taxon>Epsilonproteobacteria</taxon>
        <taxon>Campylobacterales</taxon>
        <taxon>Sulfurovaceae</taxon>
        <taxon>Sulfurovum</taxon>
        <taxon>environmental samples</taxon>
    </lineage>
</organism>
<keyword evidence="1" id="KW-0472">Membrane</keyword>
<dbReference type="InterPro" id="IPR004714">
    <property type="entry name" value="Cyt_oxidase_maturation_cbb3"/>
</dbReference>
<evidence type="ECO:0008006" key="3">
    <source>
        <dbReference type="Google" id="ProtNLM"/>
    </source>
</evidence>